<dbReference type="PANTHER" id="PTHR34062:SF1">
    <property type="entry name" value="NADH-UBIQUINONE OXIDOREDUCTASE 21KDA SUBUNIT N-TERMINAL DOMAIN-CONTAINING PROTEIN"/>
    <property type="match status" value="1"/>
</dbReference>
<feature type="transmembrane region" description="Helical" evidence="1">
    <location>
        <begin position="43"/>
        <end position="61"/>
    </location>
</feature>
<gene>
    <name evidence="3" type="ORF">Poli38472_009223</name>
</gene>
<dbReference type="Pfam" id="PF10785">
    <property type="entry name" value="NADH-u_ox-rdase"/>
    <property type="match status" value="1"/>
</dbReference>
<dbReference type="InterPro" id="IPR019721">
    <property type="entry name" value="NADH-UbQ_OxRdtase_su21_N"/>
</dbReference>
<dbReference type="Proteomes" id="UP000794436">
    <property type="component" value="Unassembled WGS sequence"/>
</dbReference>
<proteinExistence type="predicted"/>
<sequence length="126" mass="13999">MVMPTEPERVPPVVRDPRVPRFPVVYENPTFDQVVDNINQRDYVGSGVLAGACFPLGYLIAHQIDRKLAVRGMWFTGILGSIGGCLLAYQNSELRLQGFGRNEAEVARFLTPQQTTSESSAESKEE</sequence>
<keyword evidence="4" id="KW-1185">Reference proteome</keyword>
<evidence type="ECO:0000313" key="3">
    <source>
        <dbReference type="EMBL" id="TMW65056.1"/>
    </source>
</evidence>
<dbReference type="PANTHER" id="PTHR34062">
    <property type="entry name" value="OXIDOREDUCTASE 21 KDA SUBUNIT, PUTATIVE (AFU_ORTHOLOGUE AFUA_4G04750)-RELATED"/>
    <property type="match status" value="1"/>
</dbReference>
<feature type="transmembrane region" description="Helical" evidence="1">
    <location>
        <begin position="68"/>
        <end position="89"/>
    </location>
</feature>
<keyword evidence="1" id="KW-0472">Membrane</keyword>
<comment type="caution">
    <text evidence="3">The sequence shown here is derived from an EMBL/GenBank/DDBJ whole genome shotgun (WGS) entry which is preliminary data.</text>
</comment>
<protein>
    <recommendedName>
        <fullName evidence="2">NADH-ubiquinone oxidoreductase 21kDa subunit N-terminal domain-containing protein</fullName>
    </recommendedName>
</protein>
<feature type="domain" description="NADH-ubiquinone oxidoreductase 21kDa subunit N-terminal" evidence="2">
    <location>
        <begin position="20"/>
        <end position="99"/>
    </location>
</feature>
<accession>A0A8K1FJL4</accession>
<evidence type="ECO:0000259" key="2">
    <source>
        <dbReference type="Pfam" id="PF10785"/>
    </source>
</evidence>
<dbReference type="AlphaFoldDB" id="A0A8K1FJL4"/>
<keyword evidence="1" id="KW-0812">Transmembrane</keyword>
<keyword evidence="1" id="KW-1133">Transmembrane helix</keyword>
<organism evidence="3 4">
    <name type="scientific">Pythium oligandrum</name>
    <name type="common">Mycoparasitic fungus</name>
    <dbReference type="NCBI Taxonomy" id="41045"/>
    <lineage>
        <taxon>Eukaryota</taxon>
        <taxon>Sar</taxon>
        <taxon>Stramenopiles</taxon>
        <taxon>Oomycota</taxon>
        <taxon>Peronosporomycetes</taxon>
        <taxon>Pythiales</taxon>
        <taxon>Pythiaceae</taxon>
        <taxon>Pythium</taxon>
    </lineage>
</organism>
<name>A0A8K1FJL4_PYTOL</name>
<dbReference type="EMBL" id="SPLM01000038">
    <property type="protein sequence ID" value="TMW65056.1"/>
    <property type="molecule type" value="Genomic_DNA"/>
</dbReference>
<reference evidence="3" key="1">
    <citation type="submission" date="2019-03" db="EMBL/GenBank/DDBJ databases">
        <title>Long read genome sequence of the mycoparasitic Pythium oligandrum ATCC 38472 isolated from sugarbeet rhizosphere.</title>
        <authorList>
            <person name="Gaulin E."/>
        </authorList>
    </citation>
    <scope>NUCLEOTIDE SEQUENCE</scope>
    <source>
        <strain evidence="3">ATCC 38472_TT</strain>
    </source>
</reference>
<dbReference type="InterPro" id="IPR053229">
    <property type="entry name" value="NADH-Q_oxidrdct_subunit"/>
</dbReference>
<evidence type="ECO:0000313" key="4">
    <source>
        <dbReference type="Proteomes" id="UP000794436"/>
    </source>
</evidence>
<dbReference type="OrthoDB" id="196140at2759"/>
<evidence type="ECO:0000256" key="1">
    <source>
        <dbReference type="SAM" id="Phobius"/>
    </source>
</evidence>